<dbReference type="AlphaFoldDB" id="A0A5B7WVT7"/>
<evidence type="ECO:0000256" key="1">
    <source>
        <dbReference type="SAM" id="MobiDB-lite"/>
    </source>
</evidence>
<reference evidence="3 4" key="1">
    <citation type="submission" date="2018-12" db="EMBL/GenBank/DDBJ databases">
        <title>Complete Genome Sequence of Glutamicibacter creatinolyticus strain LGCM259,isolated from an abscess of a 12-year-old mare in Italy.</title>
        <authorList>
            <person name="Santos R.G."/>
            <person name="Silva A.L."/>
            <person name="Seyffert N."/>
            <person name="Castro T.L.P."/>
            <person name="Attili A.R."/>
            <person name="Rifici C."/>
            <person name="Mazzullo G."/>
            <person name="Brenig B."/>
            <person name="Venanzi F."/>
            <person name="Azevedo V."/>
        </authorList>
    </citation>
    <scope>NUCLEOTIDE SEQUENCE [LARGE SCALE GENOMIC DNA]</scope>
    <source>
        <strain evidence="3 4">LGCM 259</strain>
    </source>
</reference>
<protein>
    <submittedName>
        <fullName evidence="3">Uncharacterized protein</fullName>
    </submittedName>
</protein>
<name>A0A5B7WVT7_9MICC</name>
<dbReference type="RefSeq" id="WP_138177654.1">
    <property type="nucleotide sequence ID" value="NZ_BAAAGL010000003.1"/>
</dbReference>
<proteinExistence type="predicted"/>
<feature type="transmembrane region" description="Helical" evidence="2">
    <location>
        <begin position="20"/>
        <end position="42"/>
    </location>
</feature>
<accession>A0A5B7WVT7</accession>
<sequence>MNALNLATAASTSSLSGETWALLIGVGIFVALMVGLLITMSYTNVGNRHQVKPEPHDIHRQTKVHETKH</sequence>
<keyword evidence="2" id="KW-0472">Membrane</keyword>
<evidence type="ECO:0000313" key="4">
    <source>
        <dbReference type="Proteomes" id="UP000307000"/>
    </source>
</evidence>
<keyword evidence="4" id="KW-1185">Reference proteome</keyword>
<evidence type="ECO:0000256" key="2">
    <source>
        <dbReference type="SAM" id="Phobius"/>
    </source>
</evidence>
<organism evidence="3 4">
    <name type="scientific">Glutamicibacter creatinolyticus</name>
    <dbReference type="NCBI Taxonomy" id="162496"/>
    <lineage>
        <taxon>Bacteria</taxon>
        <taxon>Bacillati</taxon>
        <taxon>Actinomycetota</taxon>
        <taxon>Actinomycetes</taxon>
        <taxon>Micrococcales</taxon>
        <taxon>Micrococcaceae</taxon>
        <taxon>Glutamicibacter</taxon>
    </lineage>
</organism>
<dbReference type="EMBL" id="CP034412">
    <property type="protein sequence ID" value="QCY47320.1"/>
    <property type="molecule type" value="Genomic_DNA"/>
</dbReference>
<keyword evidence="2" id="KW-1133">Transmembrane helix</keyword>
<dbReference type="Proteomes" id="UP000307000">
    <property type="component" value="Chromosome"/>
</dbReference>
<feature type="region of interest" description="Disordered" evidence="1">
    <location>
        <begin position="48"/>
        <end position="69"/>
    </location>
</feature>
<gene>
    <name evidence="3" type="ORF">GcLGCM259_1591</name>
</gene>
<dbReference type="KEGG" id="gcr:GcLGCM259_1591"/>
<keyword evidence="2" id="KW-0812">Transmembrane</keyword>
<feature type="compositionally biased region" description="Basic and acidic residues" evidence="1">
    <location>
        <begin position="51"/>
        <end position="69"/>
    </location>
</feature>
<evidence type="ECO:0000313" key="3">
    <source>
        <dbReference type="EMBL" id="QCY47320.1"/>
    </source>
</evidence>